<feature type="transmembrane region" description="Helical" evidence="1">
    <location>
        <begin position="34"/>
        <end position="52"/>
    </location>
</feature>
<evidence type="ECO:0000313" key="3">
    <source>
        <dbReference type="Proteomes" id="UP000061546"/>
    </source>
</evidence>
<keyword evidence="1" id="KW-0812">Transmembrane</keyword>
<reference evidence="2 3" key="1">
    <citation type="submission" date="2015-08" db="EMBL/GenBank/DDBJ databases">
        <title>Genomic sequence of Lactobacillus heilongjiangensis DSM 28069, isolated from Chinese traditional pickle.</title>
        <authorList>
            <person name="Jiang X."/>
            <person name="Zheng B."/>
            <person name="Cheng H."/>
        </authorList>
    </citation>
    <scope>NUCLEOTIDE SEQUENCE [LARGE SCALE GENOMIC DNA]</scope>
    <source>
        <strain evidence="2 3">DSM 28069</strain>
    </source>
</reference>
<dbReference type="Proteomes" id="UP000061546">
    <property type="component" value="Chromosome"/>
</dbReference>
<dbReference type="KEGG" id="lhi:JP39_00310"/>
<feature type="transmembrane region" description="Helical" evidence="1">
    <location>
        <begin position="58"/>
        <end position="75"/>
    </location>
</feature>
<evidence type="ECO:0000256" key="1">
    <source>
        <dbReference type="SAM" id="Phobius"/>
    </source>
</evidence>
<dbReference type="AlphaFoldDB" id="A0A0K2L9H9"/>
<keyword evidence="1" id="KW-1133">Transmembrane helix</keyword>
<gene>
    <name evidence="2" type="ORF">JP39_00310</name>
</gene>
<name>A0A0K2L9H9_9LACO</name>
<keyword evidence="3" id="KW-1185">Reference proteome</keyword>
<dbReference type="STRING" id="1074467.JP39_00310"/>
<accession>A0A0K2L9H9</accession>
<protein>
    <submittedName>
        <fullName evidence="2">Uncharacterized protein</fullName>
    </submittedName>
</protein>
<dbReference type="EMBL" id="CP012559">
    <property type="protein sequence ID" value="ALB27941.1"/>
    <property type="molecule type" value="Genomic_DNA"/>
</dbReference>
<sequence length="87" mass="10117">MALLFLAIYFIACEILVQKDIMPRFLKKFHAGKLIFISLSVILTLAVISFYVKYAVVLVILSTIYFSVVISNYYLKEFQKMERGKKI</sequence>
<keyword evidence="1" id="KW-0472">Membrane</keyword>
<evidence type="ECO:0000313" key="2">
    <source>
        <dbReference type="EMBL" id="ALB27941.1"/>
    </source>
</evidence>
<proteinExistence type="predicted"/>
<organism evidence="2 3">
    <name type="scientific">Companilactobacillus heilongjiangensis</name>
    <dbReference type="NCBI Taxonomy" id="1074467"/>
    <lineage>
        <taxon>Bacteria</taxon>
        <taxon>Bacillati</taxon>
        <taxon>Bacillota</taxon>
        <taxon>Bacilli</taxon>
        <taxon>Lactobacillales</taxon>
        <taxon>Lactobacillaceae</taxon>
        <taxon>Companilactobacillus</taxon>
    </lineage>
</organism>